<dbReference type="EMBL" id="CP012029">
    <property type="protein sequence ID" value="ALO27414.1"/>
    <property type="molecule type" value="Genomic_DNA"/>
</dbReference>
<dbReference type="Proteomes" id="UP000058857">
    <property type="component" value="Chromosome 1"/>
</dbReference>
<dbReference type="AlphaFoldDB" id="A0A0S2IUS5"/>
<gene>
    <name evidence="1" type="ORF">LBBP_03214</name>
</gene>
<evidence type="ECO:0000313" key="1">
    <source>
        <dbReference type="EMBL" id="ALO27414.1"/>
    </source>
</evidence>
<proteinExistence type="predicted"/>
<name>A0A0S2IUS5_LEPBO</name>
<evidence type="ECO:0000313" key="2">
    <source>
        <dbReference type="Proteomes" id="UP000058857"/>
    </source>
</evidence>
<organism evidence="1">
    <name type="scientific">Leptospira borgpetersenii serovar Ballum</name>
    <dbReference type="NCBI Taxonomy" id="280505"/>
    <lineage>
        <taxon>Bacteria</taxon>
        <taxon>Pseudomonadati</taxon>
        <taxon>Spirochaetota</taxon>
        <taxon>Spirochaetia</taxon>
        <taxon>Leptospirales</taxon>
        <taxon>Leptospiraceae</taxon>
        <taxon>Leptospira</taxon>
    </lineage>
</organism>
<reference evidence="1 2" key="1">
    <citation type="journal article" date="2015" name="PLoS Negl. Trop. Dis.">
        <title>Distribution of Plasmids in Distinct Leptospira Pathogenic Species.</title>
        <authorList>
            <person name="Wang Y."/>
            <person name="Zhuang X."/>
            <person name="Zhong Y."/>
            <person name="Zhang C."/>
            <person name="Zhang Y."/>
            <person name="Zeng L."/>
            <person name="Zhu Y."/>
            <person name="He P."/>
            <person name="Dong K."/>
            <person name="Pal U."/>
            <person name="Guo X."/>
            <person name="Qin J."/>
        </authorList>
    </citation>
    <scope>NUCLEOTIDE SEQUENCE [LARGE SCALE GENOMIC DNA]</scope>
    <source>
        <strain evidence="1 2">56604</strain>
    </source>
</reference>
<accession>A0A0S2IUS5</accession>
<sequence length="47" mass="5288">MSIGGKVCFHLLILKKMKKIPIRLSATLPGYSFIPTDEDRVADFHSL</sequence>
<protein>
    <submittedName>
        <fullName evidence="1">Uncharacterized protein</fullName>
    </submittedName>
</protein>